<protein>
    <recommendedName>
        <fullName evidence="15">Cytochrome c oxidase assembly protein COX15</fullName>
    </recommendedName>
</protein>
<feature type="transmembrane region" description="Helical" evidence="12">
    <location>
        <begin position="193"/>
        <end position="211"/>
    </location>
</feature>
<evidence type="ECO:0000256" key="11">
    <source>
        <dbReference type="ARBA" id="ARBA00048044"/>
    </source>
</evidence>
<gene>
    <name evidence="13" type="primary">KAFR0B02280</name>
    <name evidence="13" type="ORF">KAFR_0B02280</name>
</gene>
<evidence type="ECO:0000256" key="1">
    <source>
        <dbReference type="ARBA" id="ARBA00001970"/>
    </source>
</evidence>
<evidence type="ECO:0000256" key="5">
    <source>
        <dbReference type="ARBA" id="ARBA00022989"/>
    </source>
</evidence>
<keyword evidence="9 12" id="KW-0472">Membrane</keyword>
<dbReference type="GO" id="GO:0006784">
    <property type="term" value="P:heme A biosynthetic process"/>
    <property type="evidence" value="ECO:0007669"/>
    <property type="project" value="EnsemblFungi"/>
</dbReference>
<dbReference type="Proteomes" id="UP000005220">
    <property type="component" value="Chromosome 2"/>
</dbReference>
<keyword evidence="5 12" id="KW-1133">Transmembrane helix</keyword>
<organism evidence="13 14">
    <name type="scientific">Kazachstania africana (strain ATCC 22294 / BCRC 22015 / CBS 2517 / CECT 1963 / NBRC 1671 / NRRL Y-8276)</name>
    <name type="common">Yeast</name>
    <name type="synonym">Kluyveromyces africanus</name>
    <dbReference type="NCBI Taxonomy" id="1071382"/>
    <lineage>
        <taxon>Eukaryota</taxon>
        <taxon>Fungi</taxon>
        <taxon>Dikarya</taxon>
        <taxon>Ascomycota</taxon>
        <taxon>Saccharomycotina</taxon>
        <taxon>Saccharomycetes</taxon>
        <taxon>Saccharomycetales</taxon>
        <taxon>Saccharomycetaceae</taxon>
        <taxon>Kazachstania</taxon>
    </lineage>
</organism>
<dbReference type="eggNOG" id="KOG2725">
    <property type="taxonomic scope" value="Eukaryota"/>
</dbReference>
<accession>H2AQ76</accession>
<dbReference type="PANTHER" id="PTHR23289">
    <property type="entry name" value="CYTOCHROME C OXIDASE ASSEMBLY PROTEIN COX15"/>
    <property type="match status" value="1"/>
</dbReference>
<keyword evidence="4" id="KW-0479">Metal-binding</keyword>
<dbReference type="AlphaFoldDB" id="H2AQ76"/>
<dbReference type="PANTHER" id="PTHR23289:SF2">
    <property type="entry name" value="CYTOCHROME C OXIDASE ASSEMBLY PROTEIN COX15 HOMOLOG"/>
    <property type="match status" value="1"/>
</dbReference>
<dbReference type="GeneID" id="13882828"/>
<name>H2AQ76_KAZAF</name>
<dbReference type="RefSeq" id="XP_003955661.1">
    <property type="nucleotide sequence ID" value="XM_003955612.1"/>
</dbReference>
<evidence type="ECO:0000313" key="13">
    <source>
        <dbReference type="EMBL" id="CCF56526.1"/>
    </source>
</evidence>
<dbReference type="GO" id="GO:0016653">
    <property type="term" value="F:oxidoreductase activity, acting on NAD(P)H, heme protein as acceptor"/>
    <property type="evidence" value="ECO:0007669"/>
    <property type="project" value="TreeGrafter"/>
</dbReference>
<dbReference type="STRING" id="1071382.H2AQ76"/>
<feature type="transmembrane region" description="Helical" evidence="12">
    <location>
        <begin position="288"/>
        <end position="313"/>
    </location>
</feature>
<dbReference type="OrthoDB" id="1726137at2759"/>
<dbReference type="InterPro" id="IPR003780">
    <property type="entry name" value="COX15/CtaA_fam"/>
</dbReference>
<keyword evidence="8" id="KW-0350">Heme biosynthesis</keyword>
<feature type="transmembrane region" description="Helical" evidence="12">
    <location>
        <begin position="163"/>
        <end position="181"/>
    </location>
</feature>
<evidence type="ECO:0000313" key="14">
    <source>
        <dbReference type="Proteomes" id="UP000005220"/>
    </source>
</evidence>
<keyword evidence="7" id="KW-0408">Iron</keyword>
<dbReference type="Pfam" id="PF02628">
    <property type="entry name" value="COX15-CtaA"/>
    <property type="match status" value="1"/>
</dbReference>
<reference evidence="13 14" key="1">
    <citation type="journal article" date="2011" name="Proc. Natl. Acad. Sci. U.S.A.">
        <title>Evolutionary erosion of yeast sex chromosomes by mating-type switching accidents.</title>
        <authorList>
            <person name="Gordon J.L."/>
            <person name="Armisen D."/>
            <person name="Proux-Wera E."/>
            <person name="Oheigeartaigh S.S."/>
            <person name="Byrne K.P."/>
            <person name="Wolfe K.H."/>
        </authorList>
    </citation>
    <scope>NUCLEOTIDE SEQUENCE [LARGE SCALE GENOMIC DNA]</scope>
    <source>
        <strain evidence="14">ATCC 22294 / BCRC 22015 / CBS 2517 / CECT 1963 / NBRC 1671 / NRRL Y-8276</strain>
    </source>
</reference>
<evidence type="ECO:0000256" key="6">
    <source>
        <dbReference type="ARBA" id="ARBA00023002"/>
    </source>
</evidence>
<evidence type="ECO:0000256" key="4">
    <source>
        <dbReference type="ARBA" id="ARBA00022723"/>
    </source>
</evidence>
<comment type="subcellular location">
    <subcellularLocation>
        <location evidence="2">Membrane</location>
        <topology evidence="2">Multi-pass membrane protein</topology>
    </subcellularLocation>
</comment>
<dbReference type="InParanoid" id="H2AQ76"/>
<evidence type="ECO:0000256" key="8">
    <source>
        <dbReference type="ARBA" id="ARBA00023133"/>
    </source>
</evidence>
<dbReference type="EMBL" id="HE650822">
    <property type="protein sequence ID" value="CCF56526.1"/>
    <property type="molecule type" value="Genomic_DNA"/>
</dbReference>
<evidence type="ECO:0000256" key="12">
    <source>
        <dbReference type="SAM" id="Phobius"/>
    </source>
</evidence>
<feature type="transmembrane region" description="Helical" evidence="12">
    <location>
        <begin position="421"/>
        <end position="439"/>
    </location>
</feature>
<evidence type="ECO:0008006" key="15">
    <source>
        <dbReference type="Google" id="ProtNLM"/>
    </source>
</evidence>
<dbReference type="HOGENOM" id="CLU_017627_4_1_1"/>
<feature type="transmembrane region" description="Helical" evidence="12">
    <location>
        <begin position="358"/>
        <end position="379"/>
    </location>
</feature>
<dbReference type="GO" id="GO:0005759">
    <property type="term" value="C:mitochondrial matrix"/>
    <property type="evidence" value="ECO:0007669"/>
    <property type="project" value="EnsemblFungi"/>
</dbReference>
<evidence type="ECO:0000256" key="3">
    <source>
        <dbReference type="ARBA" id="ARBA00022692"/>
    </source>
</evidence>
<feature type="transmembrane region" description="Helical" evidence="12">
    <location>
        <begin position="391"/>
        <end position="415"/>
    </location>
</feature>
<keyword evidence="6" id="KW-0560">Oxidoreductase</keyword>
<evidence type="ECO:0000256" key="7">
    <source>
        <dbReference type="ARBA" id="ARBA00023004"/>
    </source>
</evidence>
<dbReference type="GO" id="GO:0120547">
    <property type="term" value="F:heme A synthase activity"/>
    <property type="evidence" value="ECO:0007669"/>
    <property type="project" value="UniProtKB-EC"/>
</dbReference>
<dbReference type="HAMAP" id="MF_01665">
    <property type="entry name" value="HemeA_synth_type2"/>
    <property type="match status" value="1"/>
</dbReference>
<dbReference type="KEGG" id="kaf:KAFR_0B02280"/>
<evidence type="ECO:0000256" key="2">
    <source>
        <dbReference type="ARBA" id="ARBA00004141"/>
    </source>
</evidence>
<comment type="cofactor">
    <cofactor evidence="1">
        <name>heme b</name>
        <dbReference type="ChEBI" id="CHEBI:60344"/>
    </cofactor>
</comment>
<evidence type="ECO:0000256" key="10">
    <source>
        <dbReference type="ARBA" id="ARBA00044501"/>
    </source>
</evidence>
<comment type="pathway">
    <text evidence="10">Porphyrin-containing compound metabolism; heme A biosynthesis; heme A from heme O: step 1/1.</text>
</comment>
<dbReference type="FunCoup" id="H2AQ76">
    <property type="interactions" value="955"/>
</dbReference>
<comment type="catalytic activity">
    <reaction evidence="11">
        <text>Fe(II)-heme o + 2 A + H2O = Fe(II)-heme a + 2 AH2</text>
        <dbReference type="Rhea" id="RHEA:63388"/>
        <dbReference type="ChEBI" id="CHEBI:13193"/>
        <dbReference type="ChEBI" id="CHEBI:15377"/>
        <dbReference type="ChEBI" id="CHEBI:17499"/>
        <dbReference type="ChEBI" id="CHEBI:60530"/>
        <dbReference type="ChEBI" id="CHEBI:61715"/>
        <dbReference type="EC" id="1.17.99.9"/>
    </reaction>
    <physiologicalReaction direction="left-to-right" evidence="11">
        <dbReference type="Rhea" id="RHEA:63389"/>
    </physiologicalReaction>
</comment>
<feature type="transmembrane region" description="Helical" evidence="12">
    <location>
        <begin position="78"/>
        <end position="98"/>
    </location>
</feature>
<evidence type="ECO:0000256" key="9">
    <source>
        <dbReference type="ARBA" id="ARBA00023136"/>
    </source>
</evidence>
<keyword evidence="14" id="KW-1185">Reference proteome</keyword>
<dbReference type="InterPro" id="IPR023754">
    <property type="entry name" value="HemeA_Synthase_type2"/>
</dbReference>
<keyword evidence="3 12" id="KW-0812">Transmembrane</keyword>
<dbReference type="GO" id="GO:0051537">
    <property type="term" value="F:2 iron, 2 sulfur cluster binding"/>
    <property type="evidence" value="ECO:0007669"/>
    <property type="project" value="EnsemblFungi"/>
</dbReference>
<feature type="transmembrane region" description="Helical" evidence="12">
    <location>
        <begin position="231"/>
        <end position="253"/>
    </location>
</feature>
<proteinExistence type="inferred from homology"/>
<dbReference type="GO" id="GO:0005743">
    <property type="term" value="C:mitochondrial inner membrane"/>
    <property type="evidence" value="ECO:0007669"/>
    <property type="project" value="EnsemblFungi"/>
</dbReference>
<sequence>MLLQRGLQRNISHRTFPNLSKLPVTFSKEPLKANKLLKCQFQLSKQVGYNFRSFSTSVPRDNAVVPSPAETTRTSNTVAYWLIGTSGLVFGIVVLGGLTRLTESGLSITEWKPVTGTLPPMNQKEWEEEFSKYKESPEFKQLNSHINLDEFKFIFFMEWVHRLWGRAIGVVFIAPAIYFAVRKRTSSHVNKRLLYLTSILGLQGFIGWWMVKSGLDQEQLDERRSKPTVSQYRLTTHLGAAFFLYMGMLYTGLDILKENKWVKNPDSALKLFKRLNSSSLNSMRKFSIIMLAASFITAMSGGMVAGLDAGWIYNTFPKMGETWIPSNRELFDDNFARREDKSDLWWRNLLENPTTVQLIHRIFAISTFTGVVALHMVAIKKKQIMPRNAQMNVHTLMGVVTLQLCLGICTLWYYVPVHLASTHQAGALALVTSALILVNQLRKPRANIKNIINNVSIKQAGVNNPSISKKILTETAKLASK</sequence>
<dbReference type="GO" id="GO:0046872">
    <property type="term" value="F:metal ion binding"/>
    <property type="evidence" value="ECO:0007669"/>
    <property type="project" value="UniProtKB-KW"/>
</dbReference>